<evidence type="ECO:0000256" key="1">
    <source>
        <dbReference type="SAM" id="MobiDB-lite"/>
    </source>
</evidence>
<evidence type="ECO:0000313" key="4">
    <source>
        <dbReference type="Proteomes" id="UP000011713"/>
    </source>
</evidence>
<reference evidence="4" key="1">
    <citation type="journal article" date="2010" name="Science">
        <title>Signatures of adaptation to obligate biotrophy in the Hyaloperonospora arabidopsidis genome.</title>
        <authorList>
            <person name="Baxter L."/>
            <person name="Tripathy S."/>
            <person name="Ishaque N."/>
            <person name="Boot N."/>
            <person name="Cabral A."/>
            <person name="Kemen E."/>
            <person name="Thines M."/>
            <person name="Ah-Fong A."/>
            <person name="Anderson R."/>
            <person name="Badejoko W."/>
            <person name="Bittner-Eddy P."/>
            <person name="Boore J.L."/>
            <person name="Chibucos M.C."/>
            <person name="Coates M."/>
            <person name="Dehal P."/>
            <person name="Delehaunty K."/>
            <person name="Dong S."/>
            <person name="Downton P."/>
            <person name="Dumas B."/>
            <person name="Fabro G."/>
            <person name="Fronick C."/>
            <person name="Fuerstenberg S.I."/>
            <person name="Fulton L."/>
            <person name="Gaulin E."/>
            <person name="Govers F."/>
            <person name="Hughes L."/>
            <person name="Humphray S."/>
            <person name="Jiang R.H."/>
            <person name="Judelson H."/>
            <person name="Kamoun S."/>
            <person name="Kyung K."/>
            <person name="Meijer H."/>
            <person name="Minx P."/>
            <person name="Morris P."/>
            <person name="Nelson J."/>
            <person name="Phuntumart V."/>
            <person name="Qutob D."/>
            <person name="Rehmany A."/>
            <person name="Rougon-Cardoso A."/>
            <person name="Ryden P."/>
            <person name="Torto-Alalibo T."/>
            <person name="Studholme D."/>
            <person name="Wang Y."/>
            <person name="Win J."/>
            <person name="Wood J."/>
            <person name="Clifton S.W."/>
            <person name="Rogers J."/>
            <person name="Van den Ackerveken G."/>
            <person name="Jones J.D."/>
            <person name="McDowell J.M."/>
            <person name="Beynon J."/>
            <person name="Tyler B.M."/>
        </authorList>
    </citation>
    <scope>NUCLEOTIDE SEQUENCE [LARGE SCALE GENOMIC DNA]</scope>
    <source>
        <strain evidence="4">Emoy2</strain>
    </source>
</reference>
<keyword evidence="4" id="KW-1185">Reference proteome</keyword>
<accession>M4C5Z3</accession>
<reference evidence="3" key="2">
    <citation type="submission" date="2015-06" db="UniProtKB">
        <authorList>
            <consortium name="EnsemblProtists"/>
        </authorList>
    </citation>
    <scope>IDENTIFICATION</scope>
    <source>
        <strain evidence="3">Emoy2</strain>
    </source>
</reference>
<dbReference type="eggNOG" id="KOG4521">
    <property type="taxonomic scope" value="Eukaryota"/>
</dbReference>
<dbReference type="InterPro" id="IPR056535">
    <property type="entry name" value="TPR_NUP160_M"/>
</dbReference>
<evidence type="ECO:0000259" key="2">
    <source>
        <dbReference type="Pfam" id="PF23354"/>
    </source>
</evidence>
<dbReference type="EMBL" id="JH598529">
    <property type="status" value="NOT_ANNOTATED_CDS"/>
    <property type="molecule type" value="Genomic_DNA"/>
</dbReference>
<organism evidence="3 4">
    <name type="scientific">Hyaloperonospora arabidopsidis (strain Emoy2)</name>
    <name type="common">Downy mildew agent</name>
    <name type="synonym">Peronospora arabidopsidis</name>
    <dbReference type="NCBI Taxonomy" id="559515"/>
    <lineage>
        <taxon>Eukaryota</taxon>
        <taxon>Sar</taxon>
        <taxon>Stramenopiles</taxon>
        <taxon>Oomycota</taxon>
        <taxon>Peronosporomycetes</taxon>
        <taxon>Peronosporales</taxon>
        <taxon>Peronosporaceae</taxon>
        <taxon>Hyaloperonospora</taxon>
    </lineage>
</organism>
<proteinExistence type="predicted"/>
<dbReference type="InParanoid" id="M4C5Z3"/>
<dbReference type="PANTHER" id="PTHR21286">
    <property type="entry name" value="NUCLEAR PORE COMPLEX PROTEIN NUP160"/>
    <property type="match status" value="1"/>
</dbReference>
<dbReference type="VEuPathDB" id="FungiDB:HpaG814522"/>
<protein>
    <recommendedName>
        <fullName evidence="2">NUP160 middle TPR domain-containing protein</fullName>
    </recommendedName>
</protein>
<feature type="region of interest" description="Disordered" evidence="1">
    <location>
        <begin position="1"/>
        <end position="21"/>
    </location>
</feature>
<dbReference type="GO" id="GO:0005643">
    <property type="term" value="C:nuclear pore"/>
    <property type="evidence" value="ECO:0007669"/>
    <property type="project" value="UniProtKB-ARBA"/>
</dbReference>
<dbReference type="Pfam" id="PF23354">
    <property type="entry name" value="TPR_NUP160_120_M"/>
    <property type="match status" value="1"/>
</dbReference>
<feature type="domain" description="NUP160 middle TPR" evidence="2">
    <location>
        <begin position="22"/>
        <end position="135"/>
    </location>
</feature>
<dbReference type="GO" id="GO:0017056">
    <property type="term" value="F:structural constituent of nuclear pore"/>
    <property type="evidence" value="ECO:0007669"/>
    <property type="project" value="TreeGrafter"/>
</dbReference>
<evidence type="ECO:0000313" key="3">
    <source>
        <dbReference type="EnsemblProtists" id="HpaP814522"/>
    </source>
</evidence>
<dbReference type="STRING" id="559515.M4C5Z3"/>
<dbReference type="InterPro" id="IPR021717">
    <property type="entry name" value="Nucleoporin_Nup160"/>
</dbReference>
<dbReference type="EnsemblProtists" id="HpaT814522">
    <property type="protein sequence ID" value="HpaP814522"/>
    <property type="gene ID" value="HpaG814522"/>
</dbReference>
<dbReference type="PANTHER" id="PTHR21286:SF0">
    <property type="entry name" value="NUCLEAR PORE COMPLEX PROTEIN NUP160"/>
    <property type="match status" value="1"/>
</dbReference>
<dbReference type="AlphaFoldDB" id="M4C5Z3"/>
<dbReference type="Proteomes" id="UP000011713">
    <property type="component" value="Unassembled WGS sequence"/>
</dbReference>
<name>M4C5Z3_HYAAE</name>
<dbReference type="HOGENOM" id="CLU_1051513_0_0_1"/>
<sequence>MHTAELSAAWDGSKSAGDTDDTASECMNYLVKELFRYGHFGLICELHWGSLQPQVETYILWQAGNAAIVQGDSSNASATRYYDLLFAFYVRNQGLASAASALYAFALRSQLTLSTSKAAFEAQRNALNAACNALQALPPENRWFVHKLHTKRPKSSSLKTPEHAKVVPFTRVVTLEDMKCDLSVLDGKLHLLTLGCSEGMLLSTMDGDEVIALLVDAVNTATKHEVQHRLSVGGLDYTVSRSQLTLRESGGYNVEFDEIVGSVLR</sequence>